<dbReference type="InterPro" id="IPR000276">
    <property type="entry name" value="GPCR_Rhodpsn"/>
</dbReference>
<dbReference type="InterPro" id="IPR000611">
    <property type="entry name" value="NPY_rcpt"/>
</dbReference>
<dbReference type="Pfam" id="PF00001">
    <property type="entry name" value="7tm_1"/>
    <property type="match status" value="1"/>
</dbReference>
<keyword evidence="8 9" id="KW-0807">Transducer</keyword>
<evidence type="ECO:0000256" key="3">
    <source>
        <dbReference type="ARBA" id="ARBA00022692"/>
    </source>
</evidence>
<feature type="transmembrane region" description="Helical" evidence="10">
    <location>
        <begin position="124"/>
        <end position="147"/>
    </location>
</feature>
<dbReference type="PANTHER" id="PTHR24235">
    <property type="entry name" value="NEUROPEPTIDE Y RECEPTOR"/>
    <property type="match status" value="1"/>
</dbReference>
<evidence type="ECO:0000256" key="4">
    <source>
        <dbReference type="ARBA" id="ARBA00022989"/>
    </source>
</evidence>
<evidence type="ECO:0000256" key="5">
    <source>
        <dbReference type="ARBA" id="ARBA00023040"/>
    </source>
</evidence>
<dbReference type="GO" id="GO:0042923">
    <property type="term" value="F:neuropeptide binding"/>
    <property type="evidence" value="ECO:0007669"/>
    <property type="project" value="TreeGrafter"/>
</dbReference>
<evidence type="ECO:0000313" key="13">
    <source>
        <dbReference type="Proteomes" id="UP001107558"/>
    </source>
</evidence>
<feature type="transmembrane region" description="Helical" evidence="10">
    <location>
        <begin position="85"/>
        <end position="104"/>
    </location>
</feature>
<comment type="caution">
    <text evidence="12">The sequence shown here is derived from an EMBL/GenBank/DDBJ whole genome shotgun (WGS) entry which is preliminary data.</text>
</comment>
<evidence type="ECO:0000256" key="6">
    <source>
        <dbReference type="ARBA" id="ARBA00023136"/>
    </source>
</evidence>
<dbReference type="GO" id="GO:0004983">
    <property type="term" value="F:neuropeptide Y receptor activity"/>
    <property type="evidence" value="ECO:0007669"/>
    <property type="project" value="InterPro"/>
</dbReference>
<accession>A0A9J6BJQ6</accession>
<protein>
    <recommendedName>
        <fullName evidence="11">G-protein coupled receptors family 1 profile domain-containing protein</fullName>
    </recommendedName>
</protein>
<evidence type="ECO:0000259" key="11">
    <source>
        <dbReference type="PROSITE" id="PS50262"/>
    </source>
</evidence>
<dbReference type="CDD" id="cd15203">
    <property type="entry name" value="7tmA_NPYR-like"/>
    <property type="match status" value="1"/>
</dbReference>
<dbReference type="PANTHER" id="PTHR24235:SF29">
    <property type="entry name" value="GH23382P"/>
    <property type="match status" value="1"/>
</dbReference>
<gene>
    <name evidence="12" type="ORF">PVAND_000243</name>
</gene>
<keyword evidence="7 9" id="KW-0675">Receptor</keyword>
<comment type="subcellular location">
    <subcellularLocation>
        <location evidence="1">Membrane</location>
        <topology evidence="1">Multi-pass membrane protein</topology>
    </subcellularLocation>
</comment>
<feature type="transmembrane region" description="Helical" evidence="10">
    <location>
        <begin position="159"/>
        <end position="182"/>
    </location>
</feature>
<dbReference type="Proteomes" id="UP001107558">
    <property type="component" value="Chromosome 3"/>
</dbReference>
<comment type="similarity">
    <text evidence="2 9">Belongs to the G-protein coupled receptor 1 family.</text>
</comment>
<dbReference type="InterPro" id="IPR017452">
    <property type="entry name" value="GPCR_Rhodpsn_7TM"/>
</dbReference>
<proteinExistence type="inferred from homology"/>
<dbReference type="GO" id="GO:0005886">
    <property type="term" value="C:plasma membrane"/>
    <property type="evidence" value="ECO:0007669"/>
    <property type="project" value="TreeGrafter"/>
</dbReference>
<evidence type="ECO:0000256" key="2">
    <source>
        <dbReference type="ARBA" id="ARBA00010663"/>
    </source>
</evidence>
<dbReference type="PRINTS" id="PR00237">
    <property type="entry name" value="GPCRRHODOPSN"/>
</dbReference>
<name>A0A9J6BJQ6_POLVA</name>
<dbReference type="OrthoDB" id="9046662at2759"/>
<organism evidence="12 13">
    <name type="scientific">Polypedilum vanderplanki</name>
    <name type="common">Sleeping chironomid midge</name>
    <dbReference type="NCBI Taxonomy" id="319348"/>
    <lineage>
        <taxon>Eukaryota</taxon>
        <taxon>Metazoa</taxon>
        <taxon>Ecdysozoa</taxon>
        <taxon>Arthropoda</taxon>
        <taxon>Hexapoda</taxon>
        <taxon>Insecta</taxon>
        <taxon>Pterygota</taxon>
        <taxon>Neoptera</taxon>
        <taxon>Endopterygota</taxon>
        <taxon>Diptera</taxon>
        <taxon>Nematocera</taxon>
        <taxon>Chironomoidea</taxon>
        <taxon>Chironomidae</taxon>
        <taxon>Chironominae</taxon>
        <taxon>Polypedilum</taxon>
        <taxon>Polypedilum</taxon>
    </lineage>
</organism>
<evidence type="ECO:0000256" key="1">
    <source>
        <dbReference type="ARBA" id="ARBA00004141"/>
    </source>
</evidence>
<evidence type="ECO:0000256" key="9">
    <source>
        <dbReference type="RuleBase" id="RU000688"/>
    </source>
</evidence>
<evidence type="ECO:0000256" key="10">
    <source>
        <dbReference type="SAM" id="Phobius"/>
    </source>
</evidence>
<dbReference type="EMBL" id="JADBJN010000003">
    <property type="protein sequence ID" value="KAG5669954.1"/>
    <property type="molecule type" value="Genomic_DNA"/>
</dbReference>
<evidence type="ECO:0000256" key="8">
    <source>
        <dbReference type="ARBA" id="ARBA00023224"/>
    </source>
</evidence>
<keyword evidence="5 9" id="KW-0297">G-protein coupled receptor</keyword>
<feature type="transmembrane region" description="Helical" evidence="10">
    <location>
        <begin position="304"/>
        <end position="330"/>
    </location>
</feature>
<keyword evidence="6 10" id="KW-0472">Membrane</keyword>
<evidence type="ECO:0000313" key="12">
    <source>
        <dbReference type="EMBL" id="KAG5669954.1"/>
    </source>
</evidence>
<dbReference type="GO" id="GO:0043005">
    <property type="term" value="C:neuron projection"/>
    <property type="evidence" value="ECO:0007669"/>
    <property type="project" value="TreeGrafter"/>
</dbReference>
<reference evidence="12" key="1">
    <citation type="submission" date="2021-03" db="EMBL/GenBank/DDBJ databases">
        <title>Chromosome level genome of the anhydrobiotic midge Polypedilum vanderplanki.</title>
        <authorList>
            <person name="Yoshida Y."/>
            <person name="Kikawada T."/>
            <person name="Gusev O."/>
        </authorList>
    </citation>
    <scope>NUCLEOTIDE SEQUENCE</scope>
    <source>
        <strain evidence="12">NIAS01</strain>
        <tissue evidence="12">Whole body or cell culture</tissue>
    </source>
</reference>
<keyword evidence="13" id="KW-1185">Reference proteome</keyword>
<feature type="transmembrane region" description="Helical" evidence="10">
    <location>
        <begin position="47"/>
        <end position="73"/>
    </location>
</feature>
<dbReference type="PRINTS" id="PR01012">
    <property type="entry name" value="NRPEPTIDEYR"/>
</dbReference>
<dbReference type="AlphaFoldDB" id="A0A9J6BJQ6"/>
<dbReference type="Gene3D" id="1.20.1070.10">
    <property type="entry name" value="Rhodopsin 7-helix transmembrane proteins"/>
    <property type="match status" value="1"/>
</dbReference>
<dbReference type="PROSITE" id="PS00237">
    <property type="entry name" value="G_PROTEIN_RECEP_F1_1"/>
    <property type="match status" value="1"/>
</dbReference>
<dbReference type="PROSITE" id="PS50262">
    <property type="entry name" value="G_PROTEIN_RECEP_F1_2"/>
    <property type="match status" value="1"/>
</dbReference>
<keyword evidence="4 10" id="KW-1133">Transmembrane helix</keyword>
<feature type="transmembrane region" description="Helical" evidence="10">
    <location>
        <begin position="271"/>
        <end position="292"/>
    </location>
</feature>
<sequence length="468" mass="53821">MLNILSVSTDYSTIIDDEMSLNMTQNATFPREFEEPIDDLFHKPLTLVIFSILYIITFFVGLFGNFLVCYVVARQRTMQTVTNFFITNLAFADILLCLFCVPLTPTYTFLGRWIFGKFLCHLVAFLQCWCVYLSTLTLTSIAIDRFFIIIFPFRPRMKVVTCLCILVLIWIIGFLLTFPYGYYMQIVTVADDGTVGSWCEENWPTEDIRKVFGTVTSIIQFFMPFLIILVCYISIFCKLQKNKKKLSKSKNSKKKNNSEKMLKKKTSTNQMLVMMVAIFGICWLPLNIINILDDFTTNFNELTYYNLMFFTSHLFAMSSVIYNPILYGLLNDNFKKEFKTILPFLFVNISTHPKHPKNFLNSFNRRKNDENLIRNGEKTQQETTFLQPNNDNVMISIETDMNNAGTVTINQKKSENIETNGNITQNGNSQKRVGDNKLLVINGCDEIMTTTTVVTSGSDSRTADSSIS</sequence>
<dbReference type="SUPFAM" id="SSF81321">
    <property type="entry name" value="Family A G protein-coupled receptor-like"/>
    <property type="match status" value="1"/>
</dbReference>
<keyword evidence="3 9" id="KW-0812">Transmembrane</keyword>
<evidence type="ECO:0000256" key="7">
    <source>
        <dbReference type="ARBA" id="ARBA00023170"/>
    </source>
</evidence>
<feature type="transmembrane region" description="Helical" evidence="10">
    <location>
        <begin position="218"/>
        <end position="239"/>
    </location>
</feature>
<feature type="domain" description="G-protein coupled receptors family 1 profile" evidence="11">
    <location>
        <begin position="64"/>
        <end position="327"/>
    </location>
</feature>
<dbReference type="SMART" id="SM01381">
    <property type="entry name" value="7TM_GPCR_Srsx"/>
    <property type="match status" value="1"/>
</dbReference>